<evidence type="ECO:0000256" key="1">
    <source>
        <dbReference type="SAM" id="MobiDB-lite"/>
    </source>
</evidence>
<keyword evidence="2" id="KW-0472">Membrane</keyword>
<dbReference type="EMBL" id="JADEXQ010000052">
    <property type="protein sequence ID" value="MBE9031069.1"/>
    <property type="molecule type" value="Genomic_DNA"/>
</dbReference>
<name>A0A928Z3V2_9CYAN</name>
<feature type="region of interest" description="Disordered" evidence="1">
    <location>
        <begin position="60"/>
        <end position="117"/>
    </location>
</feature>
<dbReference type="Proteomes" id="UP000625316">
    <property type="component" value="Unassembled WGS sequence"/>
</dbReference>
<sequence length="393" mass="43288">MAREASPLTSIIPVEPHTPASAKTKTKTKTKATGPKGTLVLEVQDPDAVAALGEQLSLANELVTPHPTDTPAKTTRSRKRSTTTKAASSKAASTKSTTRKTTTKRTTKATSTTKAKQKNDVEASLKVAITNPTEQQMLERIQQMDTTIAQLQSRLAELTPSAPPAPVIAPTIQPTTTAESNLQSPHLPDWSEPELRPHYTLQEAAQAHAAIEALQTHRKLQTADATEIDAAHEVADRLRQYRTPVELPRRRSRRHARIHPVAASTAPTPLYRTNPTTTATHQRLRRRRPRWRWDIQTFWRNLQALGQSLIPVPDEPGAKIVDVIAWVLASIGLRLVLKLMLQLIPPLAMPLNLLMAVPAIVAAYLAFCVHNSRSDVIYRLLLITLGLFLGSRL</sequence>
<evidence type="ECO:0000313" key="4">
    <source>
        <dbReference type="Proteomes" id="UP000625316"/>
    </source>
</evidence>
<evidence type="ECO:0000313" key="3">
    <source>
        <dbReference type="EMBL" id="MBE9031069.1"/>
    </source>
</evidence>
<feature type="compositionally biased region" description="Low complexity" evidence="1">
    <location>
        <begin position="83"/>
        <end position="96"/>
    </location>
</feature>
<keyword evidence="2" id="KW-0812">Transmembrane</keyword>
<accession>A0A928Z3V2</accession>
<protein>
    <submittedName>
        <fullName evidence="3">Uncharacterized protein</fullName>
    </submittedName>
</protein>
<feature type="transmembrane region" description="Helical" evidence="2">
    <location>
        <begin position="347"/>
        <end position="369"/>
    </location>
</feature>
<comment type="caution">
    <text evidence="3">The sequence shown here is derived from an EMBL/GenBank/DDBJ whole genome shotgun (WGS) entry which is preliminary data.</text>
</comment>
<feature type="region of interest" description="Disordered" evidence="1">
    <location>
        <begin position="1"/>
        <end position="39"/>
    </location>
</feature>
<feature type="compositionally biased region" description="Basic residues" evidence="1">
    <location>
        <begin position="97"/>
        <end position="107"/>
    </location>
</feature>
<keyword evidence="2" id="KW-1133">Transmembrane helix</keyword>
<evidence type="ECO:0000256" key="2">
    <source>
        <dbReference type="SAM" id="Phobius"/>
    </source>
</evidence>
<keyword evidence="4" id="KW-1185">Reference proteome</keyword>
<gene>
    <name evidence="3" type="ORF">IQ266_15145</name>
</gene>
<dbReference type="AlphaFoldDB" id="A0A928Z3V2"/>
<organism evidence="3 4">
    <name type="scientific">Romeriopsis navalis LEGE 11480</name>
    <dbReference type="NCBI Taxonomy" id="2777977"/>
    <lineage>
        <taxon>Bacteria</taxon>
        <taxon>Bacillati</taxon>
        <taxon>Cyanobacteriota</taxon>
        <taxon>Cyanophyceae</taxon>
        <taxon>Leptolyngbyales</taxon>
        <taxon>Leptolyngbyaceae</taxon>
        <taxon>Romeriopsis</taxon>
        <taxon>Romeriopsis navalis</taxon>
    </lineage>
</organism>
<reference evidence="3" key="1">
    <citation type="submission" date="2020-10" db="EMBL/GenBank/DDBJ databases">
        <authorList>
            <person name="Castelo-Branco R."/>
            <person name="Eusebio N."/>
            <person name="Adriana R."/>
            <person name="Vieira A."/>
            <person name="Brugerolle De Fraissinette N."/>
            <person name="Rezende De Castro R."/>
            <person name="Schneider M.P."/>
            <person name="Vasconcelos V."/>
            <person name="Leao P.N."/>
        </authorList>
    </citation>
    <scope>NUCLEOTIDE SEQUENCE</scope>
    <source>
        <strain evidence="3">LEGE 11480</strain>
    </source>
</reference>
<dbReference type="RefSeq" id="WP_264325898.1">
    <property type="nucleotide sequence ID" value="NZ_JADEXQ010000052.1"/>
</dbReference>
<proteinExistence type="predicted"/>